<evidence type="ECO:0000259" key="1">
    <source>
        <dbReference type="Pfam" id="PF24523"/>
    </source>
</evidence>
<protein>
    <recommendedName>
        <fullName evidence="1">DUF7595 domain-containing protein</fullName>
    </recommendedName>
</protein>
<name>A0A811MR74_9POAL</name>
<dbReference type="InterPro" id="IPR056016">
    <property type="entry name" value="DUF7595"/>
</dbReference>
<dbReference type="PANTHER" id="PTHR35828">
    <property type="entry name" value="OS08G0203800 PROTEIN-RELATED"/>
    <property type="match status" value="1"/>
</dbReference>
<reference evidence="2" key="1">
    <citation type="submission" date="2020-10" db="EMBL/GenBank/DDBJ databases">
        <authorList>
            <person name="Han B."/>
            <person name="Lu T."/>
            <person name="Zhao Q."/>
            <person name="Huang X."/>
            <person name="Zhao Y."/>
        </authorList>
    </citation>
    <scope>NUCLEOTIDE SEQUENCE</scope>
</reference>
<sequence>MRKRSSHVQHCHNRIPPSFFHDRAHDLYDHIGVYNNVKTKFQPSDDIPSSDLLICIDSSYCTQDATGHGAVTHRPTVAAAGNNDAGVHASLRPCPRDSCAVGRRHGRLLRRDILSPAFIRRVCQHGPNGGIVPPFLVGYLRVHNNAGEKRTSCFSLVHPATPAATSFSEDHLAPFLSRRAAADLSRRYMPQTSRNGLAVLRRGSSAICVYDPMTGKRAYLSRPLDICRYGVCTYVLLTAADGIGCSFFLLATDSSFSCIQLCRRPRRLGSPPNIYILTYDVPRHGTRAATTTGSIEVPKACLPGRCEESDLHLTSSPNGRLCLLVADRFTISIWLLSGSTDWARQSVIDTEAIVRSMSPKLLQSEWPSKVDFVRSAGLRSGAVLLRPFMSWDFLDDKGEKGLLLLDVGTEEMRRVDKKEGFPYEVDMEARLSAMKIFD</sequence>
<feature type="domain" description="DUF7595" evidence="1">
    <location>
        <begin position="272"/>
        <end position="386"/>
    </location>
</feature>
<dbReference type="Proteomes" id="UP000604825">
    <property type="component" value="Unassembled WGS sequence"/>
</dbReference>
<organism evidence="2 3">
    <name type="scientific">Miscanthus lutarioriparius</name>
    <dbReference type="NCBI Taxonomy" id="422564"/>
    <lineage>
        <taxon>Eukaryota</taxon>
        <taxon>Viridiplantae</taxon>
        <taxon>Streptophyta</taxon>
        <taxon>Embryophyta</taxon>
        <taxon>Tracheophyta</taxon>
        <taxon>Spermatophyta</taxon>
        <taxon>Magnoliopsida</taxon>
        <taxon>Liliopsida</taxon>
        <taxon>Poales</taxon>
        <taxon>Poaceae</taxon>
        <taxon>PACMAD clade</taxon>
        <taxon>Panicoideae</taxon>
        <taxon>Andropogonodae</taxon>
        <taxon>Andropogoneae</taxon>
        <taxon>Saccharinae</taxon>
        <taxon>Miscanthus</taxon>
    </lineage>
</organism>
<keyword evidence="3" id="KW-1185">Reference proteome</keyword>
<evidence type="ECO:0000313" key="2">
    <source>
        <dbReference type="EMBL" id="CAD6213774.1"/>
    </source>
</evidence>
<dbReference type="AlphaFoldDB" id="A0A811MR74"/>
<dbReference type="EMBL" id="CAJGYO010000002">
    <property type="protein sequence ID" value="CAD6213774.1"/>
    <property type="molecule type" value="Genomic_DNA"/>
</dbReference>
<accession>A0A811MR74</accession>
<gene>
    <name evidence="2" type="ORF">NCGR_LOCUS9291</name>
</gene>
<comment type="caution">
    <text evidence="2">The sequence shown here is derived from an EMBL/GenBank/DDBJ whole genome shotgun (WGS) entry which is preliminary data.</text>
</comment>
<evidence type="ECO:0000313" key="3">
    <source>
        <dbReference type="Proteomes" id="UP000604825"/>
    </source>
</evidence>
<dbReference type="PANTHER" id="PTHR35828:SF22">
    <property type="entry name" value="OS10G0103633 PROTEIN"/>
    <property type="match status" value="1"/>
</dbReference>
<dbReference type="Pfam" id="PF24523">
    <property type="entry name" value="DUF7595"/>
    <property type="match status" value="1"/>
</dbReference>
<proteinExistence type="predicted"/>
<dbReference type="OrthoDB" id="672160at2759"/>